<dbReference type="InterPro" id="IPR016741">
    <property type="entry name" value="UCP018953"/>
</dbReference>
<dbReference type="PANTHER" id="PTHR40252">
    <property type="entry name" value="BLR0328 PROTEIN"/>
    <property type="match status" value="1"/>
</dbReference>
<organism evidence="8 9">
    <name type="scientific">SAR324 cluster bacterium</name>
    <dbReference type="NCBI Taxonomy" id="2024889"/>
    <lineage>
        <taxon>Bacteria</taxon>
        <taxon>Deltaproteobacteria</taxon>
        <taxon>SAR324 cluster</taxon>
    </lineage>
</organism>
<dbReference type="SMART" id="SM01204">
    <property type="entry name" value="FIST_C"/>
    <property type="match status" value="1"/>
</dbReference>
<evidence type="ECO:0000256" key="1">
    <source>
        <dbReference type="ARBA" id="ARBA00004651"/>
    </source>
</evidence>
<evidence type="ECO:0000256" key="2">
    <source>
        <dbReference type="ARBA" id="ARBA00022475"/>
    </source>
</evidence>
<dbReference type="GO" id="GO:0005886">
    <property type="term" value="C:plasma membrane"/>
    <property type="evidence" value="ECO:0007669"/>
    <property type="project" value="UniProtKB-SubCell"/>
</dbReference>
<comment type="subcellular location">
    <subcellularLocation>
        <location evidence="1">Cell membrane</location>
        <topology evidence="1">Multi-pass membrane protein</topology>
    </subcellularLocation>
</comment>
<dbReference type="Pfam" id="PF08495">
    <property type="entry name" value="FIST"/>
    <property type="match status" value="1"/>
</dbReference>
<evidence type="ECO:0000259" key="7">
    <source>
        <dbReference type="SMART" id="SM01204"/>
    </source>
</evidence>
<dbReference type="PIRSF" id="PIRSF018953">
    <property type="entry name" value="UCP018953"/>
    <property type="match status" value="1"/>
</dbReference>
<evidence type="ECO:0000256" key="4">
    <source>
        <dbReference type="ARBA" id="ARBA00022989"/>
    </source>
</evidence>
<proteinExistence type="predicted"/>
<keyword evidence="4" id="KW-1133">Transmembrane helix</keyword>
<feature type="domain" description="FIST" evidence="6">
    <location>
        <begin position="34"/>
        <end position="227"/>
    </location>
</feature>
<evidence type="ECO:0000313" key="8">
    <source>
        <dbReference type="EMBL" id="MAH63611.1"/>
    </source>
</evidence>
<gene>
    <name evidence="8" type="ORF">CMN54_09245</name>
</gene>
<dbReference type="Proteomes" id="UP000226525">
    <property type="component" value="Unassembled WGS sequence"/>
</dbReference>
<evidence type="ECO:0000256" key="5">
    <source>
        <dbReference type="ARBA" id="ARBA00023136"/>
    </source>
</evidence>
<keyword evidence="5" id="KW-0472">Membrane</keyword>
<feature type="domain" description="FIST C-domain" evidence="7">
    <location>
        <begin position="228"/>
        <end position="372"/>
    </location>
</feature>
<keyword evidence="3" id="KW-0812">Transmembrane</keyword>
<accession>A0A2D6YK87</accession>
<sequence length="390" mass="43076">MSAIGTGSSRKSNSVQAVEEALQEARIKVQGFVDWGLVFFSAKHLDHAENIRQILVQNTPGTQWAGCSASGVLSESGEIYGEPGLVILLAQTPEIRTNALTTCQRREHSPSVAHQLREFLEGLQSEEPLFLFFPDAYQQTPHNFINTLRYTSNQPQVFGAGSSDDGAWNRSVQLGQDEIVEHGITGMTLVGEFRYQVGVTQSALVIGEPMFITKVENNQIIELDGHSALESYVQASVELGFNDIESAAQQLMLSFPLNVQEPQFVGESTIIRHLTGIDVVSQGLEVPELVKEGSVVSFALRNRIAAEEDLEIMLHRIWDTLPETPAFGIYFNCAARGRQLYGEDDVDLKQIHQRLGSFPIIGYFGAFELAQVPLGLQLYSYTGVLVLVYL</sequence>
<keyword evidence="2" id="KW-1003">Cell membrane</keyword>
<dbReference type="PANTHER" id="PTHR40252:SF2">
    <property type="entry name" value="BLR0328 PROTEIN"/>
    <property type="match status" value="1"/>
</dbReference>
<evidence type="ECO:0000313" key="9">
    <source>
        <dbReference type="Proteomes" id="UP000226525"/>
    </source>
</evidence>
<evidence type="ECO:0008006" key="10">
    <source>
        <dbReference type="Google" id="ProtNLM"/>
    </source>
</evidence>
<name>A0A2D6YK87_9DELT</name>
<protein>
    <recommendedName>
        <fullName evidence="10">Histidine kinase</fullName>
    </recommendedName>
</protein>
<dbReference type="Pfam" id="PF10442">
    <property type="entry name" value="FIST_C"/>
    <property type="match status" value="1"/>
</dbReference>
<dbReference type="InterPro" id="IPR019494">
    <property type="entry name" value="FIST_C"/>
</dbReference>
<reference evidence="9" key="1">
    <citation type="submission" date="2017-09" db="EMBL/GenBank/DDBJ databases">
        <title>The Reconstruction of 2,631 Draft Metagenome-Assembled Genomes from the Global Oceans.</title>
        <authorList>
            <person name="Tully B.J."/>
            <person name="Graham E.D."/>
            <person name="Heidelberg J.F."/>
        </authorList>
    </citation>
    <scope>NUCLEOTIDE SEQUENCE [LARGE SCALE GENOMIC DNA]</scope>
</reference>
<dbReference type="InterPro" id="IPR013702">
    <property type="entry name" value="FIST_domain_N"/>
</dbReference>
<dbReference type="AlphaFoldDB" id="A0A2D6YK87"/>
<comment type="caution">
    <text evidence="8">The sequence shown here is derived from an EMBL/GenBank/DDBJ whole genome shotgun (WGS) entry which is preliminary data.</text>
</comment>
<evidence type="ECO:0000256" key="3">
    <source>
        <dbReference type="ARBA" id="ARBA00022692"/>
    </source>
</evidence>
<dbReference type="EMBL" id="NZEX01000102">
    <property type="protein sequence ID" value="MAH63611.1"/>
    <property type="molecule type" value="Genomic_DNA"/>
</dbReference>
<evidence type="ECO:0000259" key="6">
    <source>
        <dbReference type="SMART" id="SM00897"/>
    </source>
</evidence>
<dbReference type="SMART" id="SM00897">
    <property type="entry name" value="FIST"/>
    <property type="match status" value="1"/>
</dbReference>